<dbReference type="GO" id="GO:0044205">
    <property type="term" value="P:'de novo' UMP biosynthetic process"/>
    <property type="evidence" value="ECO:0007669"/>
    <property type="project" value="UniProtKB-UniRule"/>
</dbReference>
<organism evidence="9 10">
    <name type="scientific">Irregularibacter muris</name>
    <dbReference type="NCBI Taxonomy" id="1796619"/>
    <lineage>
        <taxon>Bacteria</taxon>
        <taxon>Bacillati</taxon>
        <taxon>Bacillota</taxon>
        <taxon>Clostridia</taxon>
        <taxon>Eubacteriales</taxon>
        <taxon>Eubacteriaceae</taxon>
        <taxon>Irregularibacter</taxon>
    </lineage>
</organism>
<comment type="caution">
    <text evidence="7">Lacks conserved residue(s) required for the propagation of feature annotation.</text>
</comment>
<dbReference type="InterPro" id="IPR006273">
    <property type="entry name" value="Orotate_PRibTrfase_bac"/>
</dbReference>
<evidence type="ECO:0000313" key="9">
    <source>
        <dbReference type="EMBL" id="MCR1899734.1"/>
    </source>
</evidence>
<feature type="binding site" evidence="7">
    <location>
        <position position="147"/>
    </location>
    <ligand>
        <name>orotate</name>
        <dbReference type="ChEBI" id="CHEBI:30839"/>
    </ligand>
</feature>
<comment type="similarity">
    <text evidence="7">Belongs to the purine/pyrimidine phosphoribosyltransferase family. PyrE subfamily.</text>
</comment>
<accession>A0AAE3HJ03</accession>
<reference evidence="9" key="1">
    <citation type="submission" date="2022-07" db="EMBL/GenBank/DDBJ databases">
        <title>Enhanced cultured diversity of the mouse gut microbiota enables custom-made synthetic communities.</title>
        <authorList>
            <person name="Afrizal A."/>
        </authorList>
    </citation>
    <scope>NUCLEOTIDE SEQUENCE</scope>
    <source>
        <strain evidence="9">DSM 28593</strain>
    </source>
</reference>
<keyword evidence="5 7" id="KW-0460">Magnesium</keyword>
<dbReference type="InterPro" id="IPR023031">
    <property type="entry name" value="OPRT"/>
</dbReference>
<feature type="binding site" description="in other chain" evidence="7">
    <location>
        <begin position="115"/>
        <end position="123"/>
    </location>
    <ligand>
        <name>5-phospho-alpha-D-ribose 1-diphosphate</name>
        <dbReference type="ChEBI" id="CHEBI:58017"/>
        <note>ligand shared between dimeric partners</note>
    </ligand>
</feature>
<evidence type="ECO:0000256" key="4">
    <source>
        <dbReference type="ARBA" id="ARBA00022679"/>
    </source>
</evidence>
<comment type="caution">
    <text evidence="9">The sequence shown here is derived from an EMBL/GenBank/DDBJ whole genome shotgun (WGS) entry which is preliminary data.</text>
</comment>
<keyword evidence="4 7" id="KW-0808">Transferase</keyword>
<dbReference type="GO" id="GO:0000287">
    <property type="term" value="F:magnesium ion binding"/>
    <property type="evidence" value="ECO:0007669"/>
    <property type="project" value="UniProtKB-UniRule"/>
</dbReference>
<dbReference type="Gene3D" id="3.40.50.2020">
    <property type="match status" value="1"/>
</dbReference>
<evidence type="ECO:0000256" key="6">
    <source>
        <dbReference type="ARBA" id="ARBA00022975"/>
    </source>
</evidence>
<dbReference type="InterPro" id="IPR000836">
    <property type="entry name" value="PRTase_dom"/>
</dbReference>
<dbReference type="SUPFAM" id="SSF53271">
    <property type="entry name" value="PRTase-like"/>
    <property type="match status" value="1"/>
</dbReference>
<dbReference type="PANTHER" id="PTHR19278:SF9">
    <property type="entry name" value="URIDINE 5'-MONOPHOSPHATE SYNTHASE"/>
    <property type="match status" value="1"/>
</dbReference>
<name>A0AAE3HJ03_9FIRM</name>
<evidence type="ECO:0000259" key="8">
    <source>
        <dbReference type="Pfam" id="PF00156"/>
    </source>
</evidence>
<proteinExistence type="inferred from homology"/>
<dbReference type="EMBL" id="JANKAS010000012">
    <property type="protein sequence ID" value="MCR1899734.1"/>
    <property type="molecule type" value="Genomic_DNA"/>
</dbReference>
<comment type="cofactor">
    <cofactor evidence="7">
        <name>Mg(2+)</name>
        <dbReference type="ChEBI" id="CHEBI:18420"/>
    </cofactor>
</comment>
<evidence type="ECO:0000256" key="2">
    <source>
        <dbReference type="ARBA" id="ARBA00011971"/>
    </source>
</evidence>
<evidence type="ECO:0000313" key="10">
    <source>
        <dbReference type="Proteomes" id="UP001205748"/>
    </source>
</evidence>
<dbReference type="GO" id="GO:0019856">
    <property type="term" value="P:pyrimidine nucleobase biosynthetic process"/>
    <property type="evidence" value="ECO:0007669"/>
    <property type="project" value="InterPro"/>
</dbReference>
<dbReference type="HAMAP" id="MF_01208">
    <property type="entry name" value="PyrE"/>
    <property type="match status" value="1"/>
</dbReference>
<evidence type="ECO:0000256" key="1">
    <source>
        <dbReference type="ARBA" id="ARBA00004889"/>
    </source>
</evidence>
<comment type="function">
    <text evidence="7">Catalyzes the transfer of a ribosyl phosphate group from 5-phosphoribose 1-diphosphate to orotate, leading to the formation of orotidine monophosphate (OMP).</text>
</comment>
<keyword evidence="6 7" id="KW-0665">Pyrimidine biosynthesis</keyword>
<feature type="binding site" evidence="7">
    <location>
        <position position="119"/>
    </location>
    <ligand>
        <name>orotate</name>
        <dbReference type="ChEBI" id="CHEBI:30839"/>
    </ligand>
</feature>
<comment type="subunit">
    <text evidence="7">Homodimer.</text>
</comment>
<protein>
    <recommendedName>
        <fullName evidence="2 7">Orotate phosphoribosyltransferase</fullName>
        <shortName evidence="7">OPRT</shortName>
        <shortName evidence="7">OPRTase</shortName>
        <ecNumber evidence="2 7">2.4.2.10</ecNumber>
    </recommendedName>
</protein>
<dbReference type="CDD" id="cd06223">
    <property type="entry name" value="PRTases_typeI"/>
    <property type="match status" value="1"/>
</dbReference>
<sequence length="192" mass="21202">MKMSQEKLALLKEKKAVLEGHFILTSGRHARTYIQCARILQDPKATTQLIGELLKQMEYLDIDLVIGPATGGIILAYEAARQLEVDAIFSEREKGEMVLRRGFEIPQGARVLVMEDVVTTGGSVMEVIRQVEKSGGQVVAVGLLADRTGGKVDFKVPTYRVFSKEIKSYEPEKCPLCQRGIAAIRPGSRALK</sequence>
<keyword evidence="10" id="KW-1185">Reference proteome</keyword>
<keyword evidence="3 7" id="KW-0328">Glycosyltransferase</keyword>
<comment type="catalytic activity">
    <reaction evidence="7">
        <text>orotidine 5'-phosphate + diphosphate = orotate + 5-phospho-alpha-D-ribose 1-diphosphate</text>
        <dbReference type="Rhea" id="RHEA:10380"/>
        <dbReference type="ChEBI" id="CHEBI:30839"/>
        <dbReference type="ChEBI" id="CHEBI:33019"/>
        <dbReference type="ChEBI" id="CHEBI:57538"/>
        <dbReference type="ChEBI" id="CHEBI:58017"/>
        <dbReference type="EC" id="2.4.2.10"/>
    </reaction>
</comment>
<comment type="pathway">
    <text evidence="1 7">Pyrimidine metabolism; UMP biosynthesis via de novo pathway; UMP from orotate: step 1/2.</text>
</comment>
<dbReference type="EC" id="2.4.2.10" evidence="2 7"/>
<dbReference type="Pfam" id="PF00156">
    <property type="entry name" value="Pribosyltran"/>
    <property type="match status" value="1"/>
</dbReference>
<gene>
    <name evidence="7 9" type="primary">pyrE</name>
    <name evidence="9" type="ORF">NSA47_12175</name>
</gene>
<dbReference type="AlphaFoldDB" id="A0AAE3HJ03"/>
<dbReference type="GO" id="GO:0004588">
    <property type="term" value="F:orotate phosphoribosyltransferase activity"/>
    <property type="evidence" value="ECO:0007669"/>
    <property type="project" value="UniProtKB-UniRule"/>
</dbReference>
<dbReference type="NCBIfam" id="TIGR01367">
    <property type="entry name" value="pyrE_Therm"/>
    <property type="match status" value="1"/>
</dbReference>
<evidence type="ECO:0000256" key="3">
    <source>
        <dbReference type="ARBA" id="ARBA00022676"/>
    </source>
</evidence>
<dbReference type="PANTHER" id="PTHR19278">
    <property type="entry name" value="OROTATE PHOSPHORIBOSYLTRANSFERASE"/>
    <property type="match status" value="1"/>
</dbReference>
<dbReference type="InterPro" id="IPR029057">
    <property type="entry name" value="PRTase-like"/>
</dbReference>
<feature type="domain" description="Phosphoribosyltransferase" evidence="8">
    <location>
        <begin position="45"/>
        <end position="165"/>
    </location>
</feature>
<evidence type="ECO:0000256" key="5">
    <source>
        <dbReference type="ARBA" id="ARBA00022842"/>
    </source>
</evidence>
<dbReference type="Proteomes" id="UP001205748">
    <property type="component" value="Unassembled WGS sequence"/>
</dbReference>
<evidence type="ECO:0000256" key="7">
    <source>
        <dbReference type="HAMAP-Rule" id="MF_01208"/>
    </source>
</evidence>